<evidence type="ECO:0000256" key="9">
    <source>
        <dbReference type="ARBA" id="ARBA00023212"/>
    </source>
</evidence>
<keyword evidence="12" id="KW-0812">Transmembrane</keyword>
<evidence type="ECO:0000313" key="14">
    <source>
        <dbReference type="EMBL" id="KAK0422334.1"/>
    </source>
</evidence>
<dbReference type="Gene3D" id="3.90.810.10">
    <property type="entry name" value="CRIB domain"/>
    <property type="match status" value="1"/>
</dbReference>
<protein>
    <recommendedName>
        <fullName evidence="13">CRIB domain-containing protein</fullName>
    </recommendedName>
</protein>
<dbReference type="CDD" id="cd00132">
    <property type="entry name" value="CRIB"/>
    <property type="match status" value="1"/>
</dbReference>
<keyword evidence="9" id="KW-0206">Cytoskeleton</keyword>
<evidence type="ECO:0000256" key="1">
    <source>
        <dbReference type="ARBA" id="ARBA00004193"/>
    </source>
</evidence>
<evidence type="ECO:0000256" key="5">
    <source>
        <dbReference type="ARBA" id="ARBA00022490"/>
    </source>
</evidence>
<dbReference type="GO" id="GO:0005856">
    <property type="term" value="C:cytoskeleton"/>
    <property type="evidence" value="ECO:0007669"/>
    <property type="project" value="UniProtKB-SubCell"/>
</dbReference>
<dbReference type="GO" id="GO:0008360">
    <property type="term" value="P:regulation of cell shape"/>
    <property type="evidence" value="ECO:0007669"/>
    <property type="project" value="UniProtKB-KW"/>
</dbReference>
<sequence>MVFSNQQRRLPRFWLLNCCVSPQSDIGRVRIDRSMIGGPTNFRHIGHMGAGDISNNVEAVGCLLRSKGADDYAIPVPMNLREKDIPIKGALFVTDRDSGPIARRSQNILQRASSANHSQSMHVSQEAAVPFLALLFGAFYYRALPCLYSVQSSRSVDELELEQMESIIDEVESESHSHRHARPRPPPKEKKPSRLKPRVVMQLSSGQGVLHRVNTDVEVGDDECLGTTRFQVVVCVIVATILLNVLVGYILYVGAETFIDTSAVVESATVPKGATGVWKDHGHQGPLLIA</sequence>
<dbReference type="PANTHER" id="PTHR13502:SF6">
    <property type="entry name" value="CDC42 SMALL EFFECTOR PROTEIN HOMOLOG"/>
    <property type="match status" value="1"/>
</dbReference>
<name>A0AA39IFW2_9BILA</name>
<comment type="similarity">
    <text evidence="3">Belongs to the CDC42SE/SPEC family.</text>
</comment>
<evidence type="ECO:0000256" key="3">
    <source>
        <dbReference type="ARBA" id="ARBA00005720"/>
    </source>
</evidence>
<evidence type="ECO:0000256" key="6">
    <source>
        <dbReference type="ARBA" id="ARBA00022960"/>
    </source>
</evidence>
<dbReference type="InterPro" id="IPR000095">
    <property type="entry name" value="CRIB_dom"/>
</dbReference>
<comment type="subcellular location">
    <subcellularLocation>
        <location evidence="1">Cell membrane</location>
        <topology evidence="1">Lipid-anchor</topology>
    </subcellularLocation>
    <subcellularLocation>
        <location evidence="2">Cytoplasm</location>
        <location evidence="2">Cytoskeleton</location>
    </subcellularLocation>
</comment>
<evidence type="ECO:0000256" key="7">
    <source>
        <dbReference type="ARBA" id="ARBA00023136"/>
    </source>
</evidence>
<dbReference type="Proteomes" id="UP001175271">
    <property type="component" value="Unassembled WGS sequence"/>
</dbReference>
<keyword evidence="12" id="KW-1133">Transmembrane helix</keyword>
<dbReference type="PANTHER" id="PTHR13502">
    <property type="entry name" value="CDC42 SMALL EFFECTOR PROTEIN HOMOLOG"/>
    <property type="match status" value="1"/>
</dbReference>
<evidence type="ECO:0000256" key="12">
    <source>
        <dbReference type="SAM" id="Phobius"/>
    </source>
</evidence>
<keyword evidence="7 12" id="KW-0472">Membrane</keyword>
<organism evidence="14 15">
    <name type="scientific">Steinernema hermaphroditum</name>
    <dbReference type="NCBI Taxonomy" id="289476"/>
    <lineage>
        <taxon>Eukaryota</taxon>
        <taxon>Metazoa</taxon>
        <taxon>Ecdysozoa</taxon>
        <taxon>Nematoda</taxon>
        <taxon>Chromadorea</taxon>
        <taxon>Rhabditida</taxon>
        <taxon>Tylenchina</taxon>
        <taxon>Panagrolaimomorpha</taxon>
        <taxon>Strongyloidoidea</taxon>
        <taxon>Steinernematidae</taxon>
        <taxon>Steinernema</taxon>
    </lineage>
</organism>
<feature type="domain" description="CRIB" evidence="13">
    <location>
        <begin position="36"/>
        <end position="49"/>
    </location>
</feature>
<dbReference type="InterPro" id="IPR039056">
    <property type="entry name" value="SPEC"/>
</dbReference>
<dbReference type="PROSITE" id="PS50108">
    <property type="entry name" value="CRIB"/>
    <property type="match status" value="1"/>
</dbReference>
<evidence type="ECO:0000256" key="4">
    <source>
        <dbReference type="ARBA" id="ARBA00022475"/>
    </source>
</evidence>
<keyword evidence="8" id="KW-0564">Palmitate</keyword>
<evidence type="ECO:0000313" key="15">
    <source>
        <dbReference type="Proteomes" id="UP001175271"/>
    </source>
</evidence>
<dbReference type="EMBL" id="JAUCMV010000001">
    <property type="protein sequence ID" value="KAK0422334.1"/>
    <property type="molecule type" value="Genomic_DNA"/>
</dbReference>
<reference evidence="14" key="1">
    <citation type="submission" date="2023-06" db="EMBL/GenBank/DDBJ databases">
        <title>Genomic analysis of the entomopathogenic nematode Steinernema hermaphroditum.</title>
        <authorList>
            <person name="Schwarz E.M."/>
            <person name="Heppert J.K."/>
            <person name="Baniya A."/>
            <person name="Schwartz H.T."/>
            <person name="Tan C.-H."/>
            <person name="Antoshechkin I."/>
            <person name="Sternberg P.W."/>
            <person name="Goodrich-Blair H."/>
            <person name="Dillman A.R."/>
        </authorList>
    </citation>
    <scope>NUCLEOTIDE SEQUENCE</scope>
    <source>
        <strain evidence="14">PS9179</strain>
        <tissue evidence="14">Whole animal</tissue>
    </source>
</reference>
<feature type="transmembrane region" description="Helical" evidence="12">
    <location>
        <begin position="230"/>
        <end position="252"/>
    </location>
</feature>
<dbReference type="AlphaFoldDB" id="A0AA39IFW2"/>
<proteinExistence type="inferred from homology"/>
<evidence type="ECO:0000256" key="10">
    <source>
        <dbReference type="ARBA" id="ARBA00023288"/>
    </source>
</evidence>
<keyword evidence="10" id="KW-0449">Lipoprotein</keyword>
<keyword evidence="4" id="KW-1003">Cell membrane</keyword>
<evidence type="ECO:0000256" key="11">
    <source>
        <dbReference type="SAM" id="MobiDB-lite"/>
    </source>
</evidence>
<feature type="region of interest" description="Disordered" evidence="11">
    <location>
        <begin position="170"/>
        <end position="196"/>
    </location>
</feature>
<dbReference type="InterPro" id="IPR036936">
    <property type="entry name" value="CRIB_dom_sf"/>
</dbReference>
<gene>
    <name evidence="14" type="ORF">QR680_007509</name>
</gene>
<comment type="caution">
    <text evidence="14">The sequence shown here is derived from an EMBL/GenBank/DDBJ whole genome shotgun (WGS) entry which is preliminary data.</text>
</comment>
<evidence type="ECO:0000256" key="8">
    <source>
        <dbReference type="ARBA" id="ARBA00023139"/>
    </source>
</evidence>
<keyword evidence="15" id="KW-1185">Reference proteome</keyword>
<dbReference type="GO" id="GO:0005886">
    <property type="term" value="C:plasma membrane"/>
    <property type="evidence" value="ECO:0007669"/>
    <property type="project" value="UniProtKB-SubCell"/>
</dbReference>
<accession>A0AA39IFW2</accession>
<evidence type="ECO:0000256" key="2">
    <source>
        <dbReference type="ARBA" id="ARBA00004245"/>
    </source>
</evidence>
<evidence type="ECO:0000259" key="13">
    <source>
        <dbReference type="PROSITE" id="PS50108"/>
    </source>
</evidence>
<dbReference type="GO" id="GO:0035023">
    <property type="term" value="P:regulation of Rho protein signal transduction"/>
    <property type="evidence" value="ECO:0007669"/>
    <property type="project" value="InterPro"/>
</dbReference>
<keyword evidence="5" id="KW-0963">Cytoplasm</keyword>
<keyword evidence="6" id="KW-0133">Cell shape</keyword>
<dbReference type="GO" id="GO:0031267">
    <property type="term" value="F:small GTPase binding"/>
    <property type="evidence" value="ECO:0007669"/>
    <property type="project" value="InterPro"/>
</dbReference>